<organism evidence="6 7">
    <name type="scientific">Pseudomonas fluorescens NCIMB 11764</name>
    <dbReference type="NCBI Taxonomy" id="1221522"/>
    <lineage>
        <taxon>Bacteria</taxon>
        <taxon>Pseudomonadati</taxon>
        <taxon>Pseudomonadota</taxon>
        <taxon>Gammaproteobacteria</taxon>
        <taxon>Pseudomonadales</taxon>
        <taxon>Pseudomonadaceae</taxon>
        <taxon>Pseudomonas</taxon>
    </lineage>
</organism>
<dbReference type="InterPro" id="IPR036390">
    <property type="entry name" value="WH_DNA-bd_sf"/>
</dbReference>
<evidence type="ECO:0000256" key="4">
    <source>
        <dbReference type="ARBA" id="ARBA00023163"/>
    </source>
</evidence>
<evidence type="ECO:0000256" key="1">
    <source>
        <dbReference type="ARBA" id="ARBA00009437"/>
    </source>
</evidence>
<dbReference type="InterPro" id="IPR037402">
    <property type="entry name" value="YidZ_PBP2"/>
</dbReference>
<dbReference type="CDD" id="cd08417">
    <property type="entry name" value="PBP2_Nitroaromatics_like"/>
    <property type="match status" value="1"/>
</dbReference>
<dbReference type="RefSeq" id="WP_017340343.1">
    <property type="nucleotide sequence ID" value="NZ_CP010945.1"/>
</dbReference>
<dbReference type="Proteomes" id="UP000017175">
    <property type="component" value="Chromosome"/>
</dbReference>
<proteinExistence type="inferred from homology"/>
<dbReference type="Gene3D" id="3.40.190.10">
    <property type="entry name" value="Periplasmic binding protein-like II"/>
    <property type="match status" value="2"/>
</dbReference>
<evidence type="ECO:0000313" key="7">
    <source>
        <dbReference type="Proteomes" id="UP000017175"/>
    </source>
</evidence>
<dbReference type="PANTHER" id="PTHR30118">
    <property type="entry name" value="HTH-TYPE TRANSCRIPTIONAL REGULATOR LEUO-RELATED"/>
    <property type="match status" value="1"/>
</dbReference>
<dbReference type="OrthoDB" id="8720143at2"/>
<dbReference type="InterPro" id="IPR036388">
    <property type="entry name" value="WH-like_DNA-bd_sf"/>
</dbReference>
<name>A0A0K1QM72_PSEFL</name>
<dbReference type="Gene3D" id="1.10.10.10">
    <property type="entry name" value="Winged helix-like DNA-binding domain superfamily/Winged helix DNA-binding domain"/>
    <property type="match status" value="1"/>
</dbReference>
<dbReference type="Pfam" id="PF03466">
    <property type="entry name" value="LysR_substrate"/>
    <property type="match status" value="1"/>
</dbReference>
<dbReference type="InterPro" id="IPR005119">
    <property type="entry name" value="LysR_subst-bd"/>
</dbReference>
<dbReference type="PROSITE" id="PS50931">
    <property type="entry name" value="HTH_LYSR"/>
    <property type="match status" value="1"/>
</dbReference>
<keyword evidence="3" id="KW-0238">DNA-binding</keyword>
<comment type="similarity">
    <text evidence="1">Belongs to the LysR transcriptional regulatory family.</text>
</comment>
<dbReference type="InterPro" id="IPR000847">
    <property type="entry name" value="LysR_HTH_N"/>
</dbReference>
<dbReference type="SUPFAM" id="SSF46785">
    <property type="entry name" value="Winged helix' DNA-binding domain"/>
    <property type="match status" value="1"/>
</dbReference>
<gene>
    <name evidence="6" type="ORF">B723_10480</name>
</gene>
<dbReference type="Pfam" id="PF00126">
    <property type="entry name" value="HTH_1"/>
    <property type="match status" value="1"/>
</dbReference>
<evidence type="ECO:0000313" key="6">
    <source>
        <dbReference type="EMBL" id="AKV06803.1"/>
    </source>
</evidence>
<accession>A0A0K1QM72</accession>
<keyword evidence="2" id="KW-0805">Transcription regulation</keyword>
<reference evidence="6 7" key="1">
    <citation type="journal article" date="2012" name="J. Bacteriol.">
        <title>Draft genome sequence of the cyanide-utilizing bacterium Pseudomonas fluorescens strain NCIMB 11764.</title>
        <authorList>
            <person name="Vilo C.A."/>
            <person name="Benedik M.J."/>
            <person name="Kunz D.A."/>
            <person name="Dong Q."/>
        </authorList>
    </citation>
    <scope>NUCLEOTIDE SEQUENCE [LARGE SCALE GENOMIC DNA]</scope>
    <source>
        <strain evidence="6 7">NCIMB 11764</strain>
    </source>
</reference>
<dbReference type="GO" id="GO:0003700">
    <property type="term" value="F:DNA-binding transcription factor activity"/>
    <property type="evidence" value="ECO:0007669"/>
    <property type="project" value="InterPro"/>
</dbReference>
<evidence type="ECO:0000259" key="5">
    <source>
        <dbReference type="PROSITE" id="PS50931"/>
    </source>
</evidence>
<dbReference type="SUPFAM" id="SSF53850">
    <property type="entry name" value="Periplasmic binding protein-like II"/>
    <property type="match status" value="1"/>
</dbReference>
<keyword evidence="4" id="KW-0804">Transcription</keyword>
<dbReference type="eggNOG" id="COG0583">
    <property type="taxonomic scope" value="Bacteria"/>
</dbReference>
<dbReference type="EMBL" id="CP010945">
    <property type="protein sequence ID" value="AKV06803.1"/>
    <property type="molecule type" value="Genomic_DNA"/>
</dbReference>
<sequence>MNLRSVDLNLLTVLDALLDEAHVSRAAERVGLSQPAASNALERCRHLFQDRLLERVPGGMQLTPKAQALRGPLKQILGSVSTLVGAASADLSTLRQTVRIVMADFPAIVIAQRLHQRLAELAPGIDLVIQPWQGGEAAQESLSRGQSDLAMSVFPPLGPDFTRRLLLHEHFVVAMRTGHPAIADFDLDRWLSYPHVLVSGRGATWGPLDEQLKGRGRSRRIGIVVPSFVMVPDLLLGSDLIAMLPSQCLSMPMAKALHTAEPPIEVEGFALHLAWHKRRDEDAAVQCVARVLEAVIAAD</sequence>
<dbReference type="PANTHER" id="PTHR30118:SF15">
    <property type="entry name" value="TRANSCRIPTIONAL REGULATORY PROTEIN"/>
    <property type="match status" value="1"/>
</dbReference>
<dbReference type="InterPro" id="IPR050389">
    <property type="entry name" value="LysR-type_TF"/>
</dbReference>
<feature type="domain" description="HTH lysR-type" evidence="5">
    <location>
        <begin position="6"/>
        <end position="63"/>
    </location>
</feature>
<protein>
    <submittedName>
        <fullName evidence="6">LysR family transcriptional regulator</fullName>
    </submittedName>
</protein>
<evidence type="ECO:0000256" key="2">
    <source>
        <dbReference type="ARBA" id="ARBA00023015"/>
    </source>
</evidence>
<evidence type="ECO:0000256" key="3">
    <source>
        <dbReference type="ARBA" id="ARBA00023125"/>
    </source>
</evidence>
<dbReference type="AlphaFoldDB" id="A0A0K1QM72"/>
<dbReference type="GO" id="GO:0003677">
    <property type="term" value="F:DNA binding"/>
    <property type="evidence" value="ECO:0007669"/>
    <property type="project" value="UniProtKB-KW"/>
</dbReference>